<evidence type="ECO:0000256" key="1">
    <source>
        <dbReference type="SAM" id="MobiDB-lite"/>
    </source>
</evidence>
<dbReference type="SUPFAM" id="SSF55961">
    <property type="entry name" value="Bet v1-like"/>
    <property type="match status" value="1"/>
</dbReference>
<accession>A0A4C1UAX5</accession>
<name>A0A4C1UAX5_EUMVA</name>
<dbReference type="GO" id="GO:0005737">
    <property type="term" value="C:cytoplasm"/>
    <property type="evidence" value="ECO:0007669"/>
    <property type="project" value="TreeGrafter"/>
</dbReference>
<comment type="caution">
    <text evidence="3">The sequence shown here is derived from an EMBL/GenBank/DDBJ whole genome shotgun (WGS) entry which is preliminary data.</text>
</comment>
<dbReference type="PRINTS" id="PR00391">
    <property type="entry name" value="PITRANSFER"/>
</dbReference>
<reference evidence="3 4" key="1">
    <citation type="journal article" date="2019" name="Commun. Biol.">
        <title>The bagworm genome reveals a unique fibroin gene that provides high tensile strength.</title>
        <authorList>
            <person name="Kono N."/>
            <person name="Nakamura H."/>
            <person name="Ohtoshi R."/>
            <person name="Tomita M."/>
            <person name="Numata K."/>
            <person name="Arakawa K."/>
        </authorList>
    </citation>
    <scope>NUCLEOTIDE SEQUENCE [LARGE SCALE GENOMIC DNA]</scope>
</reference>
<feature type="domain" description="Phosphatidylinositol transfer protein N-terminal" evidence="2">
    <location>
        <begin position="114"/>
        <end position="231"/>
    </location>
</feature>
<dbReference type="Pfam" id="PF02121">
    <property type="entry name" value="IP_trans"/>
    <property type="match status" value="1"/>
</dbReference>
<evidence type="ECO:0000313" key="3">
    <source>
        <dbReference type="EMBL" id="GBP23237.1"/>
    </source>
</evidence>
<dbReference type="OrthoDB" id="10053061at2759"/>
<dbReference type="InterPro" id="IPR023393">
    <property type="entry name" value="START-like_dom_sf"/>
</dbReference>
<dbReference type="GO" id="GO:0035091">
    <property type="term" value="F:phosphatidylinositol binding"/>
    <property type="evidence" value="ECO:0007669"/>
    <property type="project" value="TreeGrafter"/>
</dbReference>
<keyword evidence="4" id="KW-1185">Reference proteome</keyword>
<dbReference type="AlphaFoldDB" id="A0A4C1UAX5"/>
<feature type="compositionally biased region" description="Low complexity" evidence="1">
    <location>
        <begin position="250"/>
        <end position="276"/>
    </location>
</feature>
<feature type="region of interest" description="Disordered" evidence="1">
    <location>
        <begin position="236"/>
        <end position="285"/>
    </location>
</feature>
<dbReference type="EMBL" id="BGZK01000148">
    <property type="protein sequence ID" value="GBP23237.1"/>
    <property type="molecule type" value="Genomic_DNA"/>
</dbReference>
<dbReference type="STRING" id="151549.A0A4C1UAX5"/>
<evidence type="ECO:0000259" key="2">
    <source>
        <dbReference type="Pfam" id="PF02121"/>
    </source>
</evidence>
<dbReference type="Proteomes" id="UP000299102">
    <property type="component" value="Unassembled WGS sequence"/>
</dbReference>
<dbReference type="PANTHER" id="PTHR10658:SF54">
    <property type="entry name" value="CYTOPLASMIC PHOSPHATIDYLINOSITOL TRANSFER PROTEIN 1"/>
    <property type="match status" value="1"/>
</dbReference>
<dbReference type="InterPro" id="IPR001666">
    <property type="entry name" value="PI_transfer"/>
</dbReference>
<dbReference type="InterPro" id="IPR055261">
    <property type="entry name" value="PI_transfer_N"/>
</dbReference>
<dbReference type="Gene3D" id="3.30.530.20">
    <property type="match status" value="1"/>
</dbReference>
<organism evidence="3 4">
    <name type="scientific">Eumeta variegata</name>
    <name type="common">Bagworm moth</name>
    <name type="synonym">Eumeta japonica</name>
    <dbReference type="NCBI Taxonomy" id="151549"/>
    <lineage>
        <taxon>Eukaryota</taxon>
        <taxon>Metazoa</taxon>
        <taxon>Ecdysozoa</taxon>
        <taxon>Arthropoda</taxon>
        <taxon>Hexapoda</taxon>
        <taxon>Insecta</taxon>
        <taxon>Pterygota</taxon>
        <taxon>Neoptera</taxon>
        <taxon>Endopterygota</taxon>
        <taxon>Lepidoptera</taxon>
        <taxon>Glossata</taxon>
        <taxon>Ditrysia</taxon>
        <taxon>Tineoidea</taxon>
        <taxon>Psychidae</taxon>
        <taxon>Oiketicinae</taxon>
        <taxon>Eumeta</taxon>
    </lineage>
</organism>
<gene>
    <name evidence="3" type="primary">rdgBbeta</name>
    <name evidence="3" type="ORF">EVAR_82402_1</name>
</gene>
<evidence type="ECO:0000313" key="4">
    <source>
        <dbReference type="Proteomes" id="UP000299102"/>
    </source>
</evidence>
<proteinExistence type="predicted"/>
<dbReference type="PANTHER" id="PTHR10658">
    <property type="entry name" value="PHOSPHATIDYLINOSITOL TRANSFER PROTEIN"/>
    <property type="match status" value="1"/>
</dbReference>
<dbReference type="GO" id="GO:0008526">
    <property type="term" value="F:phosphatidylinositol transfer activity"/>
    <property type="evidence" value="ECO:0007669"/>
    <property type="project" value="TreeGrafter"/>
</dbReference>
<protein>
    <submittedName>
        <fullName evidence="3">Cytoplasmic phosphatidylinositol transfer protein 1</fullName>
    </submittedName>
</protein>
<sequence>MEPKEITEHLVALKVMRLTKPALVSPKIVTCDSKDLLGNILNNYLKEDATSVAQMETLAAGQFLLLPQSFASFRKFFKFEVMKPLDVKTKFYNAESDDVYLEAQVQNITSGPITLEQCLQLTSEELERREVDFLDIAYDEIKAHHYKESEDPRFFKSVKTGRGPLVEGWRDNHQPIMCCYKAVHAKFEVWGLQTRVEEFIQSAIREILLLGHRQAFTWMDDWYDMTIEDLKISMENSEPGSISEEDKSSETSSKPETPKSPKTPQTPKSSTITPSQEAKSWFSWS</sequence>